<evidence type="ECO:0000256" key="4">
    <source>
        <dbReference type="ARBA" id="ARBA00022702"/>
    </source>
</evidence>
<evidence type="ECO:0000256" key="3">
    <source>
        <dbReference type="ARBA" id="ARBA00022525"/>
    </source>
</evidence>
<dbReference type="Gene3D" id="2.60.40.4230">
    <property type="entry name" value="Resistin head domain"/>
    <property type="match status" value="1"/>
</dbReference>
<dbReference type="InParanoid" id="D2HI85"/>
<evidence type="ECO:0000256" key="2">
    <source>
        <dbReference type="ARBA" id="ARBA00007258"/>
    </source>
</evidence>
<organism evidence="8">
    <name type="scientific">Ailuropoda melanoleuca</name>
    <name type="common">Giant panda</name>
    <dbReference type="NCBI Taxonomy" id="9646"/>
    <lineage>
        <taxon>Eukaryota</taxon>
        <taxon>Metazoa</taxon>
        <taxon>Chordata</taxon>
        <taxon>Craniata</taxon>
        <taxon>Vertebrata</taxon>
        <taxon>Euteleostomi</taxon>
        <taxon>Mammalia</taxon>
        <taxon>Eutheria</taxon>
        <taxon>Laurasiatheria</taxon>
        <taxon>Carnivora</taxon>
        <taxon>Caniformia</taxon>
        <taxon>Ursidae</taxon>
        <taxon>Ailuropoda</taxon>
    </lineage>
</organism>
<reference evidence="8" key="1">
    <citation type="journal article" date="2010" name="Nature">
        <title>The sequence and de novo assembly of the giant panda genome.</title>
        <authorList>
            <person name="Li R."/>
            <person name="Fan W."/>
            <person name="Tian G."/>
            <person name="Zhu H."/>
            <person name="He L."/>
            <person name="Cai J."/>
            <person name="Huang Q."/>
            <person name="Cai Q."/>
            <person name="Li B."/>
            <person name="Bai Y."/>
            <person name="Zhang Z."/>
            <person name="Zhang Y."/>
            <person name="Wang W."/>
            <person name="Li J."/>
            <person name="Wei F."/>
            <person name="Li H."/>
            <person name="Jian M."/>
            <person name="Li J."/>
            <person name="Zhang Z."/>
            <person name="Nielsen R."/>
            <person name="Li D."/>
            <person name="Gu W."/>
            <person name="Yang Z."/>
            <person name="Xuan Z."/>
            <person name="Ryder O.A."/>
            <person name="Leung F.C."/>
            <person name="Zhou Y."/>
            <person name="Cao J."/>
            <person name="Sun X."/>
            <person name="Fu Y."/>
            <person name="Fang X."/>
            <person name="Guo X."/>
            <person name="Wang B."/>
            <person name="Hou R."/>
            <person name="Shen F."/>
            <person name="Mu B."/>
            <person name="Ni P."/>
            <person name="Lin R."/>
            <person name="Qian W."/>
            <person name="Wang G."/>
            <person name="Yu C."/>
            <person name="Nie W."/>
            <person name="Wang J."/>
            <person name="Wu Z."/>
            <person name="Liang H."/>
            <person name="Min J."/>
            <person name="Wu Q."/>
            <person name="Cheng S."/>
            <person name="Ruan J."/>
            <person name="Wang M."/>
            <person name="Shi Z."/>
            <person name="Wen M."/>
            <person name="Liu B."/>
            <person name="Ren X."/>
            <person name="Zheng H."/>
            <person name="Dong D."/>
            <person name="Cook K."/>
            <person name="Shan G."/>
            <person name="Zhang H."/>
            <person name="Kosiol C."/>
            <person name="Xie X."/>
            <person name="Lu Z."/>
            <person name="Zheng H."/>
            <person name="Li Y."/>
            <person name="Steiner C.C."/>
            <person name="Lam T.T."/>
            <person name="Lin S."/>
            <person name="Zhang Q."/>
            <person name="Li G."/>
            <person name="Tian J."/>
            <person name="Gong T."/>
            <person name="Liu H."/>
            <person name="Zhang D."/>
            <person name="Fang L."/>
            <person name="Ye C."/>
            <person name="Zhang J."/>
            <person name="Hu W."/>
            <person name="Xu A."/>
            <person name="Ren Y."/>
            <person name="Zhang G."/>
            <person name="Bruford M.W."/>
            <person name="Li Q."/>
            <person name="Ma L."/>
            <person name="Guo Y."/>
            <person name="An N."/>
            <person name="Hu Y."/>
            <person name="Zheng Y."/>
            <person name="Shi Y."/>
            <person name="Li Z."/>
            <person name="Liu Q."/>
            <person name="Chen Y."/>
            <person name="Zhao J."/>
            <person name="Qu N."/>
            <person name="Zhao S."/>
            <person name="Tian F."/>
            <person name="Wang X."/>
            <person name="Wang H."/>
            <person name="Xu L."/>
            <person name="Liu X."/>
            <person name="Vinar T."/>
            <person name="Wang Y."/>
            <person name="Lam T.W."/>
            <person name="Yiu S.M."/>
            <person name="Liu S."/>
            <person name="Zhang H."/>
            <person name="Li D."/>
            <person name="Huang Y."/>
            <person name="Wang X."/>
            <person name="Yang G."/>
            <person name="Jiang Z."/>
            <person name="Wang J."/>
            <person name="Qin N."/>
            <person name="Li L."/>
            <person name="Li J."/>
            <person name="Bolund L."/>
            <person name="Kristiansen K."/>
            <person name="Wong G.K."/>
            <person name="Olson M."/>
            <person name="Zhang X."/>
            <person name="Li S."/>
            <person name="Yang H."/>
            <person name="Wang J."/>
            <person name="Wang J."/>
        </authorList>
    </citation>
    <scope>NUCLEOTIDE SEQUENCE [LARGE SCALE GENOMIC DNA]</scope>
</reference>
<evidence type="ECO:0000256" key="6">
    <source>
        <dbReference type="ARBA" id="ARBA00023157"/>
    </source>
</evidence>
<dbReference type="InterPro" id="IPR009714">
    <property type="entry name" value="RELM"/>
</dbReference>
<dbReference type="GO" id="GO:0005179">
    <property type="term" value="F:hormone activity"/>
    <property type="evidence" value="ECO:0007669"/>
    <property type="project" value="UniProtKB-KW"/>
</dbReference>
<dbReference type="eggNOG" id="ENOG502S9XN">
    <property type="taxonomic scope" value="Eukaryota"/>
</dbReference>
<dbReference type="PANTHER" id="PTHR21101">
    <property type="entry name" value="RESISTIN"/>
    <property type="match status" value="1"/>
</dbReference>
<keyword evidence="6" id="KW-1015">Disulfide bond</keyword>
<dbReference type="STRING" id="9646.ENSAMEP00000008986"/>
<gene>
    <name evidence="8" type="ORF">PANDA_010890</name>
</gene>
<feature type="non-terminal residue" evidence="8">
    <location>
        <position position="77"/>
    </location>
</feature>
<dbReference type="InterPro" id="IPR036262">
    <property type="entry name" value="Resistin-like_sf"/>
</dbReference>
<dbReference type="EMBL" id="GL192871">
    <property type="protein sequence ID" value="EFB25561.1"/>
    <property type="molecule type" value="Genomic_DNA"/>
</dbReference>
<evidence type="ECO:0000313" key="8">
    <source>
        <dbReference type="EMBL" id="EFB25561.1"/>
    </source>
</evidence>
<dbReference type="PANTHER" id="PTHR21101:SF11">
    <property type="entry name" value="RESISTIN"/>
    <property type="match status" value="1"/>
</dbReference>
<dbReference type="AlphaFoldDB" id="D2HI85"/>
<keyword evidence="4" id="KW-0372">Hormone</keyword>
<feature type="signal peptide" evidence="7">
    <location>
        <begin position="1"/>
        <end position="23"/>
    </location>
</feature>
<evidence type="ECO:0000256" key="7">
    <source>
        <dbReference type="SAM" id="SignalP"/>
    </source>
</evidence>
<keyword evidence="5 7" id="KW-0732">Signal</keyword>
<proteinExistence type="inferred from homology"/>
<protein>
    <submittedName>
        <fullName evidence="8">Uncharacterized protein</fullName>
    </submittedName>
</protein>
<dbReference type="Pfam" id="PF06954">
    <property type="entry name" value="Resistin"/>
    <property type="match status" value="1"/>
</dbReference>
<comment type="similarity">
    <text evidence="2">Belongs to the resistin/FIZZ family.</text>
</comment>
<dbReference type="GO" id="GO:0005615">
    <property type="term" value="C:extracellular space"/>
    <property type="evidence" value="ECO:0007669"/>
    <property type="project" value="TreeGrafter"/>
</dbReference>
<evidence type="ECO:0000256" key="1">
    <source>
        <dbReference type="ARBA" id="ARBA00004613"/>
    </source>
</evidence>
<evidence type="ECO:0000256" key="5">
    <source>
        <dbReference type="ARBA" id="ARBA00022729"/>
    </source>
</evidence>
<dbReference type="HOGENOM" id="CLU_2677376_0_0_1"/>
<accession>D2HI85</accession>
<comment type="subcellular location">
    <subcellularLocation>
        <location evidence="1">Secreted</location>
    </subcellularLocation>
</comment>
<dbReference type="SUPFAM" id="SSF111423">
    <property type="entry name" value="Resistin"/>
    <property type="match status" value="1"/>
</dbReference>
<name>D2HI85_AILME</name>
<feature type="chain" id="PRO_5015088315" evidence="7">
    <location>
        <begin position="24"/>
        <end position="77"/>
    </location>
</feature>
<feature type="non-terminal residue" evidence="8">
    <location>
        <position position="1"/>
    </location>
</feature>
<sequence length="77" mass="8187">CSTCRMKALPLLLLPVLGLLAWGKSLCPVDEAIHEKIRDGAGPLILETMRNFVLSCRTVTSRGDLATCPAGFAVTAC</sequence>
<keyword evidence="3" id="KW-0964">Secreted</keyword>